<accession>A0AAD5SW51</accession>
<name>A0AAD5SW51_9FUNG</name>
<reference evidence="1" key="1">
    <citation type="submission" date="2020-05" db="EMBL/GenBank/DDBJ databases">
        <title>Phylogenomic resolution of chytrid fungi.</title>
        <authorList>
            <person name="Stajich J.E."/>
            <person name="Amses K."/>
            <person name="Simmons R."/>
            <person name="Seto K."/>
            <person name="Myers J."/>
            <person name="Bonds A."/>
            <person name="Quandt C.A."/>
            <person name="Barry K."/>
            <person name="Liu P."/>
            <person name="Grigoriev I."/>
            <person name="Longcore J.E."/>
            <person name="James T.Y."/>
        </authorList>
    </citation>
    <scope>NUCLEOTIDE SEQUENCE</scope>
    <source>
        <strain evidence="1">JEL0513</strain>
    </source>
</reference>
<proteinExistence type="predicted"/>
<dbReference type="Proteomes" id="UP001211907">
    <property type="component" value="Unassembled WGS sequence"/>
</dbReference>
<comment type="caution">
    <text evidence="1">The sequence shown here is derived from an EMBL/GenBank/DDBJ whole genome shotgun (WGS) entry which is preliminary data.</text>
</comment>
<protein>
    <submittedName>
        <fullName evidence="1">Uncharacterized protein</fullName>
    </submittedName>
</protein>
<evidence type="ECO:0000313" key="2">
    <source>
        <dbReference type="Proteomes" id="UP001211907"/>
    </source>
</evidence>
<keyword evidence="2" id="KW-1185">Reference proteome</keyword>
<sequence length="557" mass="62655">MHVMLKYFKVVGISEKIAGLESNPAWSKYFRLFRLISAISFPKFENWHFTACFRPHLLRHASLFYEAASRTRPSRTTTATVDYKVSPSNETDTDANVVRILHWNRHSAVYGDVEAVIGRLGVVVGSGEGSEAHSGAKVRLVRLEPGALVGGLGQKRSPARALVDAGVVAALCHGFRAVIVSDTAPDARALFESLHPNTPPHLRCNASVIVHLTTRFDWAVSDFDDYHALLWQLVHSSSAPNPSNSSRPSNSILWAANNPLESRVLADDTNAAPPFRLLRPLGISSVKAVPINSSLADLAILLEPNPSKLVIKMRNLGIPFYLAPDKHYGGPRTLKKFKAVIEFPYQVSTMKLYENLAAGIVMLIPSPQFFRELVETEMHQFGPWNRLRRHADWPRYMDYYSKAFKNQIYYFDSWAELNATLAKSAKEIDDKNVREWGPAAYEKHVANNVVLGWAQLLSDAGVGSMTVDGRPLKDALKEKNGDENDDGIKLYHEKVRFPEPKDESEWRTVTLPSIKKWQDAEAKRQDAIRLEYQQRARSERLKQKKLLFITSNSTTIN</sequence>
<organism evidence="1 2">
    <name type="scientific">Physocladia obscura</name>
    <dbReference type="NCBI Taxonomy" id="109957"/>
    <lineage>
        <taxon>Eukaryota</taxon>
        <taxon>Fungi</taxon>
        <taxon>Fungi incertae sedis</taxon>
        <taxon>Chytridiomycota</taxon>
        <taxon>Chytridiomycota incertae sedis</taxon>
        <taxon>Chytridiomycetes</taxon>
        <taxon>Chytridiales</taxon>
        <taxon>Chytriomycetaceae</taxon>
        <taxon>Physocladia</taxon>
    </lineage>
</organism>
<gene>
    <name evidence="1" type="ORF">HK100_002126</name>
</gene>
<dbReference type="EMBL" id="JADGJH010001482">
    <property type="protein sequence ID" value="KAJ3113031.1"/>
    <property type="molecule type" value="Genomic_DNA"/>
</dbReference>
<evidence type="ECO:0000313" key="1">
    <source>
        <dbReference type="EMBL" id="KAJ3113031.1"/>
    </source>
</evidence>
<dbReference type="AlphaFoldDB" id="A0AAD5SW51"/>